<dbReference type="SUPFAM" id="SSF53850">
    <property type="entry name" value="Periplasmic binding protein-like II"/>
    <property type="match status" value="1"/>
</dbReference>
<dbReference type="PANTHER" id="PTHR30126">
    <property type="entry name" value="HTH-TYPE TRANSCRIPTIONAL REGULATOR"/>
    <property type="match status" value="1"/>
</dbReference>
<keyword evidence="7" id="KW-1185">Reference proteome</keyword>
<dbReference type="OrthoDB" id="196624at2"/>
<name>A0A1V8RLI4_9HYPH</name>
<dbReference type="PRINTS" id="PR00039">
    <property type="entry name" value="HTHLYSR"/>
</dbReference>
<accession>A0A1V8RLI4</accession>
<feature type="domain" description="HTH lysR-type" evidence="5">
    <location>
        <begin position="5"/>
        <end position="62"/>
    </location>
</feature>
<reference evidence="6 7" key="1">
    <citation type="journal article" date="2016" name="Int. J. Syst. Evol. Microbiol.">
        <title>Pseudaminobacter manganicus sp. nov., isolated from sludge of a manganese mine.</title>
        <authorList>
            <person name="Li J."/>
            <person name="Huang J."/>
            <person name="Liao S."/>
            <person name="Wang G."/>
        </authorList>
    </citation>
    <scope>NUCLEOTIDE SEQUENCE [LARGE SCALE GENOMIC DNA]</scope>
    <source>
        <strain evidence="6 7">JH-7</strain>
    </source>
</reference>
<evidence type="ECO:0000256" key="3">
    <source>
        <dbReference type="ARBA" id="ARBA00023125"/>
    </source>
</evidence>
<dbReference type="PROSITE" id="PS50931">
    <property type="entry name" value="HTH_LYSR"/>
    <property type="match status" value="1"/>
</dbReference>
<dbReference type="Proteomes" id="UP000191905">
    <property type="component" value="Unassembled WGS sequence"/>
</dbReference>
<sequence length="299" mass="32573">MLDTLTLDQLRVLVMVADVGSFSGASRRLQRVQSAISKSIRTLEDALSIQVFDRAGKYPVLTPAGSALVDDARKLLRDADVLKSRARGMAEGLEPELGLAVDPLFPNEVLMRALRELETEFPTLPIRLVTAGLGVPERHLREGAVAVAVYSLETTGADDLDATFLVTIDMVPVVAAGHPLARLHGPIGREDLTRHVQLVLSDTGPAGWQRGLVSQKIWRFADVYVRLEFLLAGFGWCNMPRHLISPALADGRLVQLEIREQTGFQLPLQAVRLSGKLPGLGASALIRNLQTLLKQGEDV</sequence>
<evidence type="ECO:0000256" key="2">
    <source>
        <dbReference type="ARBA" id="ARBA00023015"/>
    </source>
</evidence>
<dbReference type="InterPro" id="IPR036390">
    <property type="entry name" value="WH_DNA-bd_sf"/>
</dbReference>
<dbReference type="GO" id="GO:0000976">
    <property type="term" value="F:transcription cis-regulatory region binding"/>
    <property type="evidence" value="ECO:0007669"/>
    <property type="project" value="TreeGrafter"/>
</dbReference>
<dbReference type="AlphaFoldDB" id="A0A1V8RLI4"/>
<dbReference type="Gene3D" id="1.10.10.10">
    <property type="entry name" value="Winged helix-like DNA-binding domain superfamily/Winged helix DNA-binding domain"/>
    <property type="match status" value="1"/>
</dbReference>
<evidence type="ECO:0000256" key="4">
    <source>
        <dbReference type="ARBA" id="ARBA00023163"/>
    </source>
</evidence>
<dbReference type="Pfam" id="PF00126">
    <property type="entry name" value="HTH_1"/>
    <property type="match status" value="1"/>
</dbReference>
<proteinExistence type="inferred from homology"/>
<dbReference type="CDD" id="cd05466">
    <property type="entry name" value="PBP2_LTTR_substrate"/>
    <property type="match status" value="1"/>
</dbReference>
<dbReference type="InterPro" id="IPR036388">
    <property type="entry name" value="WH-like_DNA-bd_sf"/>
</dbReference>
<keyword evidence="3" id="KW-0238">DNA-binding</keyword>
<dbReference type="STRING" id="1873176.BFN67_22970"/>
<gene>
    <name evidence="6" type="ORF">BFN67_22970</name>
</gene>
<organism evidence="6 7">
    <name type="scientific">Manganibacter manganicus</name>
    <dbReference type="NCBI Taxonomy" id="1873176"/>
    <lineage>
        <taxon>Bacteria</taxon>
        <taxon>Pseudomonadati</taxon>
        <taxon>Pseudomonadota</taxon>
        <taxon>Alphaproteobacteria</taxon>
        <taxon>Hyphomicrobiales</taxon>
        <taxon>Phyllobacteriaceae</taxon>
        <taxon>Manganibacter</taxon>
    </lineage>
</organism>
<dbReference type="InterPro" id="IPR005119">
    <property type="entry name" value="LysR_subst-bd"/>
</dbReference>
<keyword evidence="4" id="KW-0804">Transcription</keyword>
<evidence type="ECO:0000313" key="7">
    <source>
        <dbReference type="Proteomes" id="UP000191905"/>
    </source>
</evidence>
<evidence type="ECO:0000313" key="6">
    <source>
        <dbReference type="EMBL" id="OQM74060.1"/>
    </source>
</evidence>
<dbReference type="Pfam" id="PF03466">
    <property type="entry name" value="LysR_substrate"/>
    <property type="match status" value="1"/>
</dbReference>
<dbReference type="PANTHER" id="PTHR30126:SF91">
    <property type="entry name" value="LYSR FAMILY TRANSCRIPTIONAL REGULATOR"/>
    <property type="match status" value="1"/>
</dbReference>
<comment type="similarity">
    <text evidence="1">Belongs to the LysR transcriptional regulatory family.</text>
</comment>
<dbReference type="RefSeq" id="WP_080921112.1">
    <property type="nucleotide sequence ID" value="NZ_MDET01000043.1"/>
</dbReference>
<evidence type="ECO:0000259" key="5">
    <source>
        <dbReference type="PROSITE" id="PS50931"/>
    </source>
</evidence>
<dbReference type="SUPFAM" id="SSF46785">
    <property type="entry name" value="Winged helix' DNA-binding domain"/>
    <property type="match status" value="1"/>
</dbReference>
<dbReference type="GO" id="GO:0003700">
    <property type="term" value="F:DNA-binding transcription factor activity"/>
    <property type="evidence" value="ECO:0007669"/>
    <property type="project" value="InterPro"/>
</dbReference>
<dbReference type="Gene3D" id="3.40.190.290">
    <property type="match status" value="1"/>
</dbReference>
<comment type="caution">
    <text evidence="6">The sequence shown here is derived from an EMBL/GenBank/DDBJ whole genome shotgun (WGS) entry which is preliminary data.</text>
</comment>
<keyword evidence="2" id="KW-0805">Transcription regulation</keyword>
<dbReference type="InterPro" id="IPR000847">
    <property type="entry name" value="LysR_HTH_N"/>
</dbReference>
<protein>
    <submittedName>
        <fullName evidence="6">LysR family transcriptional regulator</fullName>
    </submittedName>
</protein>
<evidence type="ECO:0000256" key="1">
    <source>
        <dbReference type="ARBA" id="ARBA00009437"/>
    </source>
</evidence>
<dbReference type="EMBL" id="MDET01000043">
    <property type="protein sequence ID" value="OQM74060.1"/>
    <property type="molecule type" value="Genomic_DNA"/>
</dbReference>